<evidence type="ECO:0000256" key="1">
    <source>
        <dbReference type="ARBA" id="ARBA00001971"/>
    </source>
</evidence>
<accession>A0AAD7D7E0</accession>
<protein>
    <recommendedName>
        <fullName evidence="16">Cytochrome P450</fullName>
    </recommendedName>
</protein>
<keyword evidence="12 13" id="KW-0472">Membrane</keyword>
<evidence type="ECO:0000256" key="8">
    <source>
        <dbReference type="ARBA" id="ARBA00022989"/>
    </source>
</evidence>
<evidence type="ECO:0000256" key="10">
    <source>
        <dbReference type="ARBA" id="ARBA00023004"/>
    </source>
</evidence>
<feature type="transmembrane region" description="Helical" evidence="13">
    <location>
        <begin position="56"/>
        <end position="76"/>
    </location>
</feature>
<dbReference type="GO" id="GO:0020037">
    <property type="term" value="F:heme binding"/>
    <property type="evidence" value="ECO:0007669"/>
    <property type="project" value="InterPro"/>
</dbReference>
<dbReference type="AlphaFoldDB" id="A0AAD7D7E0"/>
<comment type="caution">
    <text evidence="14">The sequence shown here is derived from an EMBL/GenBank/DDBJ whole genome shotgun (WGS) entry which is preliminary data.</text>
</comment>
<dbReference type="GO" id="GO:0004497">
    <property type="term" value="F:monooxygenase activity"/>
    <property type="evidence" value="ECO:0007669"/>
    <property type="project" value="UniProtKB-KW"/>
</dbReference>
<dbReference type="SUPFAM" id="SSF48264">
    <property type="entry name" value="Cytochrome P450"/>
    <property type="match status" value="1"/>
</dbReference>
<evidence type="ECO:0000313" key="14">
    <source>
        <dbReference type="EMBL" id="KAJ7681758.1"/>
    </source>
</evidence>
<evidence type="ECO:0000256" key="2">
    <source>
        <dbReference type="ARBA" id="ARBA00004370"/>
    </source>
</evidence>
<keyword evidence="9" id="KW-0560">Oxidoreductase</keyword>
<keyword evidence="8 13" id="KW-1133">Transmembrane helix</keyword>
<keyword evidence="5" id="KW-0349">Heme</keyword>
<evidence type="ECO:0000256" key="11">
    <source>
        <dbReference type="ARBA" id="ARBA00023033"/>
    </source>
</evidence>
<keyword evidence="15" id="KW-1185">Reference proteome</keyword>
<evidence type="ECO:0000256" key="3">
    <source>
        <dbReference type="ARBA" id="ARBA00004721"/>
    </source>
</evidence>
<evidence type="ECO:0000256" key="4">
    <source>
        <dbReference type="ARBA" id="ARBA00010617"/>
    </source>
</evidence>
<keyword evidence="6 13" id="KW-0812">Transmembrane</keyword>
<dbReference type="EMBL" id="JARKIE010000114">
    <property type="protein sequence ID" value="KAJ7681758.1"/>
    <property type="molecule type" value="Genomic_DNA"/>
</dbReference>
<dbReference type="GO" id="GO:0005506">
    <property type="term" value="F:iron ion binding"/>
    <property type="evidence" value="ECO:0007669"/>
    <property type="project" value="InterPro"/>
</dbReference>
<organism evidence="14 15">
    <name type="scientific">Mycena rosella</name>
    <name type="common">Pink bonnet</name>
    <name type="synonym">Agaricus rosellus</name>
    <dbReference type="NCBI Taxonomy" id="1033263"/>
    <lineage>
        <taxon>Eukaryota</taxon>
        <taxon>Fungi</taxon>
        <taxon>Dikarya</taxon>
        <taxon>Basidiomycota</taxon>
        <taxon>Agaricomycotina</taxon>
        <taxon>Agaricomycetes</taxon>
        <taxon>Agaricomycetidae</taxon>
        <taxon>Agaricales</taxon>
        <taxon>Marasmiineae</taxon>
        <taxon>Mycenaceae</taxon>
        <taxon>Mycena</taxon>
    </lineage>
</organism>
<comment type="subcellular location">
    <subcellularLocation>
        <location evidence="2">Membrane</location>
    </subcellularLocation>
</comment>
<evidence type="ECO:0008006" key="16">
    <source>
        <dbReference type="Google" id="ProtNLM"/>
    </source>
</evidence>
<dbReference type="InterPro" id="IPR050121">
    <property type="entry name" value="Cytochrome_P450_monoxygenase"/>
</dbReference>
<comment type="cofactor">
    <cofactor evidence="1">
        <name>heme</name>
        <dbReference type="ChEBI" id="CHEBI:30413"/>
    </cofactor>
</comment>
<comment type="pathway">
    <text evidence="3">Secondary metabolite biosynthesis; terpenoid biosynthesis.</text>
</comment>
<reference evidence="14" key="1">
    <citation type="submission" date="2023-03" db="EMBL/GenBank/DDBJ databases">
        <title>Massive genome expansion in bonnet fungi (Mycena s.s.) driven by repeated elements and novel gene families across ecological guilds.</title>
        <authorList>
            <consortium name="Lawrence Berkeley National Laboratory"/>
            <person name="Harder C.B."/>
            <person name="Miyauchi S."/>
            <person name="Viragh M."/>
            <person name="Kuo A."/>
            <person name="Thoen E."/>
            <person name="Andreopoulos B."/>
            <person name="Lu D."/>
            <person name="Skrede I."/>
            <person name="Drula E."/>
            <person name="Henrissat B."/>
            <person name="Morin E."/>
            <person name="Kohler A."/>
            <person name="Barry K."/>
            <person name="LaButti K."/>
            <person name="Morin E."/>
            <person name="Salamov A."/>
            <person name="Lipzen A."/>
            <person name="Mereny Z."/>
            <person name="Hegedus B."/>
            <person name="Baldrian P."/>
            <person name="Stursova M."/>
            <person name="Weitz H."/>
            <person name="Taylor A."/>
            <person name="Grigoriev I.V."/>
            <person name="Nagy L.G."/>
            <person name="Martin F."/>
            <person name="Kauserud H."/>
        </authorList>
    </citation>
    <scope>NUCLEOTIDE SEQUENCE</scope>
    <source>
        <strain evidence="14">CBHHK067</strain>
    </source>
</reference>
<name>A0AAD7D7E0_MYCRO</name>
<keyword evidence="7" id="KW-0479">Metal-binding</keyword>
<dbReference type="InterPro" id="IPR036396">
    <property type="entry name" value="Cyt_P450_sf"/>
</dbReference>
<dbReference type="Pfam" id="PF00067">
    <property type="entry name" value="p450"/>
    <property type="match status" value="1"/>
</dbReference>
<evidence type="ECO:0000256" key="6">
    <source>
        <dbReference type="ARBA" id="ARBA00022692"/>
    </source>
</evidence>
<proteinExistence type="inferred from homology"/>
<evidence type="ECO:0000256" key="13">
    <source>
        <dbReference type="SAM" id="Phobius"/>
    </source>
</evidence>
<feature type="transmembrane region" description="Helical" evidence="13">
    <location>
        <begin position="28"/>
        <end position="49"/>
    </location>
</feature>
<dbReference type="InterPro" id="IPR001128">
    <property type="entry name" value="Cyt_P450"/>
</dbReference>
<dbReference type="GO" id="GO:0016020">
    <property type="term" value="C:membrane"/>
    <property type="evidence" value="ECO:0007669"/>
    <property type="project" value="UniProtKB-SubCell"/>
</dbReference>
<evidence type="ECO:0000256" key="5">
    <source>
        <dbReference type="ARBA" id="ARBA00022617"/>
    </source>
</evidence>
<dbReference type="PANTHER" id="PTHR24305:SF166">
    <property type="entry name" value="CYTOCHROME P450 12A4, MITOCHONDRIAL-RELATED"/>
    <property type="match status" value="1"/>
</dbReference>
<keyword evidence="10" id="KW-0408">Iron</keyword>
<dbReference type="Gene3D" id="1.10.630.10">
    <property type="entry name" value="Cytochrome P450"/>
    <property type="match status" value="1"/>
</dbReference>
<evidence type="ECO:0000256" key="9">
    <source>
        <dbReference type="ARBA" id="ARBA00023002"/>
    </source>
</evidence>
<dbReference type="Proteomes" id="UP001221757">
    <property type="component" value="Unassembled WGS sequence"/>
</dbReference>
<dbReference type="PANTHER" id="PTHR24305">
    <property type="entry name" value="CYTOCHROME P450"/>
    <property type="match status" value="1"/>
</dbReference>
<evidence type="ECO:0000256" key="7">
    <source>
        <dbReference type="ARBA" id="ARBA00022723"/>
    </source>
</evidence>
<gene>
    <name evidence="14" type="ORF">B0H17DRAFT_1205569</name>
</gene>
<evidence type="ECO:0000256" key="12">
    <source>
        <dbReference type="ARBA" id="ARBA00023136"/>
    </source>
</evidence>
<evidence type="ECO:0000313" key="15">
    <source>
        <dbReference type="Proteomes" id="UP001221757"/>
    </source>
</evidence>
<keyword evidence="11" id="KW-0503">Monooxygenase</keyword>
<comment type="similarity">
    <text evidence="4">Belongs to the cytochrome P450 family.</text>
</comment>
<dbReference type="GO" id="GO:0016705">
    <property type="term" value="F:oxidoreductase activity, acting on paired donors, with incorporation or reduction of molecular oxygen"/>
    <property type="evidence" value="ECO:0007669"/>
    <property type="project" value="InterPro"/>
</dbReference>
<sequence length="285" mass="31557">MDLSLFLLAVALGVTNHAVFNRFESRGANTPLIFLAMQPMVLLLFLGGAFSPARLVWAYVIFLVSMSLSIVAYRLSPFHPLAQFKGPTIGKVSKLWGLWIAWRGYQLDVMGDLAFGRGFEMLEDSEDVAGVKDQIALFMVSVLLAGQIPWIVPTLQLLPQVGRIIQEFNEFGQGLAIQRIEKGGSGVKNLWYHLADKAGLKKVQPTLANSAADRVIAIVAASDTTASALSSLVWFLLSSPEYYRHVQLDLDTVFVDRDDPLDVSKHAQLRFLSACMSVFYYSLLQ</sequence>